<sequence length="95" mass="11492">MLNNNEKERLVAEKYAEKMFNGIFKLMYRNSIYSNNYTKQERLTFLKKSREILLKNKNLYLPPSSLIQKIDVFLLKNNFIWLLDLSLMTRLQLNK</sequence>
<proteinExistence type="predicted"/>
<dbReference type="Proteomes" id="UP001432059">
    <property type="component" value="Chromosome"/>
</dbReference>
<evidence type="ECO:0000313" key="1">
    <source>
        <dbReference type="EMBL" id="WOC52436.1"/>
    </source>
</evidence>
<accession>A0AAU0F3Y8</accession>
<dbReference type="AlphaFoldDB" id="A0AAU0F3Y8"/>
<dbReference type="EMBL" id="CP136426">
    <property type="protein sequence ID" value="WOC52436.1"/>
    <property type="molecule type" value="Genomic_DNA"/>
</dbReference>
<name>A0AAU0F3Y8_9FLAO</name>
<evidence type="ECO:0000313" key="2">
    <source>
        <dbReference type="Proteomes" id="UP001432059"/>
    </source>
</evidence>
<gene>
    <name evidence="1" type="ORF">BPO_1789</name>
</gene>
<dbReference type="KEGG" id="bpor:BPO_1789"/>
<protein>
    <submittedName>
        <fullName evidence="1">Uncharacterized protein</fullName>
    </submittedName>
</protein>
<organism evidence="1 2">
    <name type="scientific">Bergeyella porcorum</name>
    <dbReference type="NCBI Taxonomy" id="1735111"/>
    <lineage>
        <taxon>Bacteria</taxon>
        <taxon>Pseudomonadati</taxon>
        <taxon>Bacteroidota</taxon>
        <taxon>Flavobacteriia</taxon>
        <taxon>Flavobacteriales</taxon>
        <taxon>Weeksellaceae</taxon>
        <taxon>Bergeyella</taxon>
    </lineage>
</organism>
<reference evidence="1" key="1">
    <citation type="submission" date="2023-10" db="EMBL/GenBank/DDBJ databases">
        <title>Characterization and whole genome sequencing of a novel strain of Bergeyella porcorum QD2021 isolated from pig.</title>
        <authorList>
            <person name="Liu G."/>
            <person name="Chen C."/>
            <person name="Han X."/>
        </authorList>
    </citation>
    <scope>NUCLEOTIDE SEQUENCE</scope>
    <source>
        <strain evidence="1">QD2021</strain>
    </source>
</reference>
<keyword evidence="2" id="KW-1185">Reference proteome</keyword>